<evidence type="ECO:0000313" key="10">
    <source>
        <dbReference type="Proteomes" id="UP001161409"/>
    </source>
</evidence>
<dbReference type="Pfam" id="PF01494">
    <property type="entry name" value="FAD_binding_3"/>
    <property type="match status" value="1"/>
</dbReference>
<gene>
    <name evidence="9" type="ORF">GCM10007924_02340</name>
</gene>
<protein>
    <submittedName>
        <fullName evidence="9">2-octaprenyl-3-methyl-6-methoxy-1,4-benzoquinol hydroxylase</fullName>
    </submittedName>
</protein>
<evidence type="ECO:0000256" key="1">
    <source>
        <dbReference type="ARBA" id="ARBA00001974"/>
    </source>
</evidence>
<dbReference type="InterPro" id="IPR036188">
    <property type="entry name" value="FAD/NAD-bd_sf"/>
</dbReference>
<dbReference type="InterPro" id="IPR002938">
    <property type="entry name" value="FAD-bd"/>
</dbReference>
<organism evidence="9 10">
    <name type="scientific">Sneathiella chinensis</name>
    <dbReference type="NCBI Taxonomy" id="349750"/>
    <lineage>
        <taxon>Bacteria</taxon>
        <taxon>Pseudomonadati</taxon>
        <taxon>Pseudomonadota</taxon>
        <taxon>Alphaproteobacteria</taxon>
        <taxon>Sneathiellales</taxon>
        <taxon>Sneathiellaceae</taxon>
        <taxon>Sneathiella</taxon>
    </lineage>
</organism>
<dbReference type="PRINTS" id="PR00420">
    <property type="entry name" value="RNGMNOXGNASE"/>
</dbReference>
<evidence type="ECO:0000256" key="6">
    <source>
        <dbReference type="ARBA" id="ARBA00023002"/>
    </source>
</evidence>
<reference evidence="9" key="1">
    <citation type="journal article" date="2014" name="Int. J. Syst. Evol. Microbiol.">
        <title>Complete genome of a new Firmicutes species belonging to the dominant human colonic microbiota ('Ruminococcus bicirculans') reveals two chromosomes and a selective capacity to utilize plant glucans.</title>
        <authorList>
            <consortium name="NISC Comparative Sequencing Program"/>
            <person name="Wegmann U."/>
            <person name="Louis P."/>
            <person name="Goesmann A."/>
            <person name="Henrissat B."/>
            <person name="Duncan S.H."/>
            <person name="Flint H.J."/>
        </authorList>
    </citation>
    <scope>NUCLEOTIDE SEQUENCE</scope>
    <source>
        <strain evidence="9">NBRC 103408</strain>
    </source>
</reference>
<evidence type="ECO:0000256" key="5">
    <source>
        <dbReference type="ARBA" id="ARBA00022827"/>
    </source>
</evidence>
<keyword evidence="10" id="KW-1185">Reference proteome</keyword>
<dbReference type="PANTHER" id="PTHR43876">
    <property type="entry name" value="UBIQUINONE BIOSYNTHESIS MONOOXYGENASE COQ6, MITOCHONDRIAL"/>
    <property type="match status" value="1"/>
</dbReference>
<comment type="cofactor">
    <cofactor evidence="1">
        <name>FAD</name>
        <dbReference type="ChEBI" id="CHEBI:57692"/>
    </cofactor>
</comment>
<reference evidence="9" key="2">
    <citation type="submission" date="2023-01" db="EMBL/GenBank/DDBJ databases">
        <title>Draft genome sequence of Sneathiella chinensis strain NBRC 103408.</title>
        <authorList>
            <person name="Sun Q."/>
            <person name="Mori K."/>
        </authorList>
    </citation>
    <scope>NUCLEOTIDE SEQUENCE</scope>
    <source>
        <strain evidence="9">NBRC 103408</strain>
    </source>
</reference>
<keyword evidence="4" id="KW-0285">Flavoprotein</keyword>
<evidence type="ECO:0000313" key="9">
    <source>
        <dbReference type="EMBL" id="GLQ05013.1"/>
    </source>
</evidence>
<evidence type="ECO:0000259" key="8">
    <source>
        <dbReference type="Pfam" id="PF01494"/>
    </source>
</evidence>
<comment type="similarity">
    <text evidence="3">Belongs to the UbiH/COQ6 family.</text>
</comment>
<dbReference type="Gene3D" id="3.50.50.60">
    <property type="entry name" value="FAD/NAD(P)-binding domain"/>
    <property type="match status" value="2"/>
</dbReference>
<dbReference type="Proteomes" id="UP001161409">
    <property type="component" value="Unassembled WGS sequence"/>
</dbReference>
<dbReference type="PROSITE" id="PS01304">
    <property type="entry name" value="UBIH"/>
    <property type="match status" value="1"/>
</dbReference>
<dbReference type="NCBIfam" id="TIGR01988">
    <property type="entry name" value="Ubi-OHases"/>
    <property type="match status" value="1"/>
</dbReference>
<sequence>MVDQNKSKLMNADILVVGGGLNGLPLAIAVASAGLKVVVLERDTPEAVTANTFDGRVSAIAHASRNLLKSIGVWDHVAEKQPMLDIRITDGPSKFFLHYDHRQLGDEPFGHMVENRHMRVALLKRAAEIDTLTLLAPATYTRIDRDQDGVTALLEDGTEILARLVVAADGRGSRLREMAGIGKVGWSYDQAGIVCTVEHERPHNGVAQERFLNPGPFAILPMTGNRSSLVWTEQTDMARHLMGLDDDSFLEEMALRFGDYLGALKIVGPRWSYPLALHQADSYIGERLALIGDSAHGMHPIAGQGLNLGLRDVAALAEVIMDAARLGQDPGSQTALLRYQQWRRFDSVVLLTITDLLNRLFTTDISVVRLARDLGMAAVNRMPSLKGFFMEHARGTTGELPRLLAGKRL</sequence>
<proteinExistence type="inferred from homology"/>
<comment type="caution">
    <text evidence="9">The sequence shown here is derived from an EMBL/GenBank/DDBJ whole genome shotgun (WGS) entry which is preliminary data.</text>
</comment>
<feature type="domain" description="FAD-binding" evidence="8">
    <location>
        <begin position="12"/>
        <end position="343"/>
    </location>
</feature>
<evidence type="ECO:0000256" key="7">
    <source>
        <dbReference type="ARBA" id="ARBA00023033"/>
    </source>
</evidence>
<dbReference type="RefSeq" id="WP_169559047.1">
    <property type="nucleotide sequence ID" value="NZ_BSNF01000001.1"/>
</dbReference>
<accession>A0ABQ5U145</accession>
<dbReference type="InterPro" id="IPR051205">
    <property type="entry name" value="UbiH/COQ6_monooxygenase"/>
</dbReference>
<keyword evidence="5" id="KW-0274">FAD</keyword>
<keyword evidence="7" id="KW-0503">Monooxygenase</keyword>
<evidence type="ECO:0000256" key="4">
    <source>
        <dbReference type="ARBA" id="ARBA00022630"/>
    </source>
</evidence>
<keyword evidence="6" id="KW-0560">Oxidoreductase</keyword>
<dbReference type="InterPro" id="IPR010971">
    <property type="entry name" value="UbiH/COQ6"/>
</dbReference>
<dbReference type="PANTHER" id="PTHR43876:SF7">
    <property type="entry name" value="UBIQUINONE BIOSYNTHESIS MONOOXYGENASE COQ6, MITOCHONDRIAL"/>
    <property type="match status" value="1"/>
</dbReference>
<dbReference type="InterPro" id="IPR018168">
    <property type="entry name" value="Ubi_Hdrlase_CS"/>
</dbReference>
<evidence type="ECO:0000256" key="3">
    <source>
        <dbReference type="ARBA" id="ARBA00005349"/>
    </source>
</evidence>
<dbReference type="EMBL" id="BSNF01000001">
    <property type="protein sequence ID" value="GLQ05013.1"/>
    <property type="molecule type" value="Genomic_DNA"/>
</dbReference>
<evidence type="ECO:0000256" key="2">
    <source>
        <dbReference type="ARBA" id="ARBA00004749"/>
    </source>
</evidence>
<comment type="pathway">
    <text evidence="2">Cofactor biosynthesis; ubiquinone biosynthesis.</text>
</comment>
<dbReference type="SUPFAM" id="SSF51905">
    <property type="entry name" value="FAD/NAD(P)-binding domain"/>
    <property type="match status" value="1"/>
</dbReference>
<name>A0ABQ5U145_9PROT</name>